<organism evidence="1 2">
    <name type="scientific">Carnegiea gigantea</name>
    <dbReference type="NCBI Taxonomy" id="171969"/>
    <lineage>
        <taxon>Eukaryota</taxon>
        <taxon>Viridiplantae</taxon>
        <taxon>Streptophyta</taxon>
        <taxon>Embryophyta</taxon>
        <taxon>Tracheophyta</taxon>
        <taxon>Spermatophyta</taxon>
        <taxon>Magnoliopsida</taxon>
        <taxon>eudicotyledons</taxon>
        <taxon>Gunneridae</taxon>
        <taxon>Pentapetalae</taxon>
        <taxon>Caryophyllales</taxon>
        <taxon>Cactineae</taxon>
        <taxon>Cactaceae</taxon>
        <taxon>Cactoideae</taxon>
        <taxon>Echinocereeae</taxon>
        <taxon>Carnegiea</taxon>
    </lineage>
</organism>
<accession>A0A9Q1JRL2</accession>
<reference evidence="1" key="1">
    <citation type="submission" date="2022-04" db="EMBL/GenBank/DDBJ databases">
        <title>Carnegiea gigantea Genome sequencing and assembly v2.</title>
        <authorList>
            <person name="Copetti D."/>
            <person name="Sanderson M.J."/>
            <person name="Burquez A."/>
            <person name="Wojciechowski M.F."/>
        </authorList>
    </citation>
    <scope>NUCLEOTIDE SEQUENCE</scope>
    <source>
        <strain evidence="1">SGP5-SGP5p</strain>
        <tissue evidence="1">Aerial part</tissue>
    </source>
</reference>
<dbReference type="EMBL" id="JAKOGI010000865">
    <property type="protein sequence ID" value="KAJ8429729.1"/>
    <property type="molecule type" value="Genomic_DNA"/>
</dbReference>
<proteinExistence type="predicted"/>
<protein>
    <submittedName>
        <fullName evidence="1">Uncharacterized protein</fullName>
    </submittedName>
</protein>
<dbReference type="AlphaFoldDB" id="A0A9Q1JRL2"/>
<sequence>MYHKAFITRMSIHSLSSMLNEAQTTAIRSIRFASFLEFSKWLVDSFDHYFTSFMLLDGQRFVVTTFDAYMTLGVPIGGREIMDSSRSSMDEEYDEMHAAWVKERKIEHTAPELTRMLEFILAKKDGGERFKRYFMIYLVNCFFSRPKNCYCSKTILKYFKDVD</sequence>
<keyword evidence="2" id="KW-1185">Reference proteome</keyword>
<comment type="caution">
    <text evidence="1">The sequence shown here is derived from an EMBL/GenBank/DDBJ whole genome shotgun (WGS) entry which is preliminary data.</text>
</comment>
<evidence type="ECO:0000313" key="1">
    <source>
        <dbReference type="EMBL" id="KAJ8429729.1"/>
    </source>
</evidence>
<evidence type="ECO:0000313" key="2">
    <source>
        <dbReference type="Proteomes" id="UP001153076"/>
    </source>
</evidence>
<dbReference type="PANTHER" id="PTHR34835">
    <property type="entry name" value="OS07G0283600 PROTEIN-RELATED"/>
    <property type="match status" value="1"/>
</dbReference>
<dbReference type="OrthoDB" id="679318at2759"/>
<name>A0A9Q1JRL2_9CARY</name>
<gene>
    <name evidence="1" type="ORF">Cgig2_024981</name>
</gene>
<dbReference type="Proteomes" id="UP001153076">
    <property type="component" value="Unassembled WGS sequence"/>
</dbReference>